<reference evidence="2" key="1">
    <citation type="submission" date="2016-11" db="UniProtKB">
        <authorList>
            <consortium name="WormBaseParasite"/>
        </authorList>
    </citation>
    <scope>IDENTIFICATION</scope>
    <source>
        <strain evidence="2">KR3021</strain>
    </source>
</reference>
<dbReference type="WBParaSite" id="RSKR_0000392200.1">
    <property type="protein sequence ID" value="RSKR_0000392200.1"/>
    <property type="gene ID" value="RSKR_0000392200"/>
</dbReference>
<proteinExistence type="predicted"/>
<organism evidence="1 2">
    <name type="scientific">Rhabditophanes sp. KR3021</name>
    <dbReference type="NCBI Taxonomy" id="114890"/>
    <lineage>
        <taxon>Eukaryota</taxon>
        <taxon>Metazoa</taxon>
        <taxon>Ecdysozoa</taxon>
        <taxon>Nematoda</taxon>
        <taxon>Chromadorea</taxon>
        <taxon>Rhabditida</taxon>
        <taxon>Tylenchina</taxon>
        <taxon>Panagrolaimomorpha</taxon>
        <taxon>Strongyloidoidea</taxon>
        <taxon>Alloionematidae</taxon>
        <taxon>Rhabditophanes</taxon>
    </lineage>
</organism>
<evidence type="ECO:0000313" key="2">
    <source>
        <dbReference type="WBParaSite" id="RSKR_0000392200.1"/>
    </source>
</evidence>
<protein>
    <submittedName>
        <fullName evidence="2">CARD domain-containing protein</fullName>
    </submittedName>
</protein>
<sequence>MQASPVPSNGSLPFSRSLDVIKAEQAVNLDILRVKMVGIEMKDVVPFLVSRRVLNTMEMSDIYSKNTSTQQLDALLSILSTKNHWMGCFIDSLIRNGQSSIVKELLNETNINRRSPSSSPK</sequence>
<dbReference type="Proteomes" id="UP000095286">
    <property type="component" value="Unplaced"/>
</dbReference>
<evidence type="ECO:0000313" key="1">
    <source>
        <dbReference type="Proteomes" id="UP000095286"/>
    </source>
</evidence>
<name>A0AC35TSN9_9BILA</name>
<accession>A0AC35TSN9</accession>